<dbReference type="PANTHER" id="PTHR11178:SF1">
    <property type="entry name" value="NFU1 IRON-SULFUR CLUSTER SCAFFOLD HOMOLOG, MITOCHONDRIAL"/>
    <property type="match status" value="1"/>
</dbReference>
<accession>A0ABQ7XQX0</accession>
<dbReference type="Gene3D" id="3.30.1370.70">
    <property type="entry name" value="Scaffold protein Nfu/NifU, N-terminal domain"/>
    <property type="match status" value="1"/>
</dbReference>
<evidence type="ECO:0000256" key="1">
    <source>
        <dbReference type="ARBA" id="ARBA00006420"/>
    </source>
</evidence>
<organism evidence="3 4">
    <name type="scientific">Brassica napus</name>
    <name type="common">Rape</name>
    <dbReference type="NCBI Taxonomy" id="3708"/>
    <lineage>
        <taxon>Eukaryota</taxon>
        <taxon>Viridiplantae</taxon>
        <taxon>Streptophyta</taxon>
        <taxon>Embryophyta</taxon>
        <taxon>Tracheophyta</taxon>
        <taxon>Spermatophyta</taxon>
        <taxon>Magnoliopsida</taxon>
        <taxon>eudicotyledons</taxon>
        <taxon>Gunneridae</taxon>
        <taxon>Pentapetalae</taxon>
        <taxon>rosids</taxon>
        <taxon>malvids</taxon>
        <taxon>Brassicales</taxon>
        <taxon>Brassicaceae</taxon>
        <taxon>Brassiceae</taxon>
        <taxon>Brassica</taxon>
    </lineage>
</organism>
<reference evidence="3 4" key="1">
    <citation type="submission" date="2021-05" db="EMBL/GenBank/DDBJ databases">
        <title>Genome Assembly of Synthetic Allotetraploid Brassica napus Reveals Homoeologous Exchanges between Subgenomes.</title>
        <authorList>
            <person name="Davis J.T."/>
        </authorList>
    </citation>
    <scope>NUCLEOTIDE SEQUENCE [LARGE SCALE GENOMIC DNA]</scope>
    <source>
        <strain evidence="4">cv. Da-Ae</strain>
        <tissue evidence="3">Seedling</tissue>
    </source>
</reference>
<evidence type="ECO:0000313" key="4">
    <source>
        <dbReference type="Proteomes" id="UP000824890"/>
    </source>
</evidence>
<protein>
    <recommendedName>
        <fullName evidence="2">Scaffold protein Nfu/NifU N-terminal domain-containing protein</fullName>
    </recommendedName>
</protein>
<dbReference type="Pfam" id="PF08712">
    <property type="entry name" value="Nfu_N"/>
    <property type="match status" value="1"/>
</dbReference>
<dbReference type="SMART" id="SM00932">
    <property type="entry name" value="Nfu_N"/>
    <property type="match status" value="1"/>
</dbReference>
<gene>
    <name evidence="3" type="ORF">HID58_086578</name>
</gene>
<evidence type="ECO:0000259" key="2">
    <source>
        <dbReference type="SMART" id="SM00932"/>
    </source>
</evidence>
<feature type="domain" description="Scaffold protein Nfu/NifU N-terminal" evidence="2">
    <location>
        <begin position="152"/>
        <end position="234"/>
    </location>
</feature>
<keyword evidence="4" id="KW-1185">Reference proteome</keyword>
<name>A0ABQ7XQX0_BRANA</name>
<dbReference type="Proteomes" id="UP000824890">
    <property type="component" value="Unassembled WGS sequence"/>
</dbReference>
<feature type="non-terminal residue" evidence="3">
    <location>
        <position position="236"/>
    </location>
</feature>
<proteinExistence type="inferred from homology"/>
<dbReference type="InterPro" id="IPR014824">
    <property type="entry name" value="Nfu/NifU_N"/>
</dbReference>
<sequence length="236" mass="26959">RYSEKMSSSDDVVAQCAFNTLRDSVALSRSLLVVYSVFGTRKTSRRKVKSWESLYSSLMRRIRRFRCCSFDINLTSFLNSTIPWPVKLKTEELRSSKNNSTMAAKSGFSGESYGPPFRDPVHPQTTIDEVIENDYVINLQIWLLRQRRTMFIQTQSTQNPSSLMFYPGKQVEIESVDFSNVCSALGSPLTKSIYFIDGVVRVFFGSDFVTSDDVSWDILKPEIFAAIMDFYSSCQP</sequence>
<dbReference type="PANTHER" id="PTHR11178">
    <property type="entry name" value="IRON-SULFUR CLUSTER SCAFFOLD PROTEIN NFU-RELATED"/>
    <property type="match status" value="1"/>
</dbReference>
<evidence type="ECO:0000313" key="3">
    <source>
        <dbReference type="EMBL" id="KAH0858317.1"/>
    </source>
</evidence>
<dbReference type="SUPFAM" id="SSF110836">
    <property type="entry name" value="Hypothetical protein SAV1430"/>
    <property type="match status" value="1"/>
</dbReference>
<comment type="similarity">
    <text evidence="1">Belongs to the NifU family.</text>
</comment>
<dbReference type="InterPro" id="IPR036498">
    <property type="entry name" value="Nfu/NifU_N_sf"/>
</dbReference>
<feature type="non-terminal residue" evidence="3">
    <location>
        <position position="1"/>
    </location>
</feature>
<comment type="caution">
    <text evidence="3">The sequence shown here is derived from an EMBL/GenBank/DDBJ whole genome shotgun (WGS) entry which is preliminary data.</text>
</comment>
<dbReference type="EMBL" id="JAGKQM010000019">
    <property type="protein sequence ID" value="KAH0858317.1"/>
    <property type="molecule type" value="Genomic_DNA"/>
</dbReference>